<feature type="region of interest" description="Disordered" evidence="1">
    <location>
        <begin position="724"/>
        <end position="775"/>
    </location>
</feature>
<dbReference type="EMBL" id="KZ155776">
    <property type="protein sequence ID" value="OUS47931.1"/>
    <property type="molecule type" value="Genomic_DNA"/>
</dbReference>
<feature type="region of interest" description="Disordered" evidence="1">
    <location>
        <begin position="905"/>
        <end position="967"/>
    </location>
</feature>
<feature type="compositionally biased region" description="Polar residues" evidence="1">
    <location>
        <begin position="911"/>
        <end position="921"/>
    </location>
</feature>
<dbReference type="InterPro" id="IPR013783">
    <property type="entry name" value="Ig-like_fold"/>
</dbReference>
<evidence type="ECO:0000256" key="1">
    <source>
        <dbReference type="SAM" id="MobiDB-lite"/>
    </source>
</evidence>
<accession>A0A1Y5IEK6</accession>
<dbReference type="InterPro" id="IPR039877">
    <property type="entry name" value="TMEM131-like"/>
</dbReference>
<feature type="compositionally biased region" description="Low complexity" evidence="1">
    <location>
        <begin position="656"/>
        <end position="670"/>
    </location>
</feature>
<protein>
    <submittedName>
        <fullName evidence="2">Uncharacterized protein</fullName>
    </submittedName>
</protein>
<evidence type="ECO:0000313" key="2">
    <source>
        <dbReference type="EMBL" id="OUS47931.1"/>
    </source>
</evidence>
<feature type="compositionally biased region" description="Polar residues" evidence="1">
    <location>
        <begin position="958"/>
        <end position="967"/>
    </location>
</feature>
<reference evidence="2" key="1">
    <citation type="submission" date="2017-04" db="EMBL/GenBank/DDBJ databases">
        <title>Population genomics of picophytoplankton unveils novel chromosome hypervariability.</title>
        <authorList>
            <consortium name="DOE Joint Genome Institute"/>
            <person name="Blanc-Mathieu R."/>
            <person name="Krasovec M."/>
            <person name="Hebrard M."/>
            <person name="Yau S."/>
            <person name="Desgranges E."/>
            <person name="Martin J."/>
            <person name="Schackwitz W."/>
            <person name="Kuo A."/>
            <person name="Salin G."/>
            <person name="Donnadieu C."/>
            <person name="Desdevises Y."/>
            <person name="Sanchez-Ferandin S."/>
            <person name="Moreau H."/>
            <person name="Rivals E."/>
            <person name="Grigoriev I.V."/>
            <person name="Grimsley N."/>
            <person name="Eyre-Walker A."/>
            <person name="Piganeau G."/>
        </authorList>
    </citation>
    <scope>NUCLEOTIDE SEQUENCE [LARGE SCALE GENOMIC DNA]</scope>
    <source>
        <strain evidence="2">RCC 1115</strain>
    </source>
</reference>
<dbReference type="PANTHER" id="PTHR22050">
    <property type="entry name" value="RW1 PROTEIN HOMOLOG"/>
    <property type="match status" value="1"/>
</dbReference>
<dbReference type="GO" id="GO:0016020">
    <property type="term" value="C:membrane"/>
    <property type="evidence" value="ECO:0007669"/>
    <property type="project" value="TreeGrafter"/>
</dbReference>
<sequence length="967" mass="106285">MGVVRVHTNVSSVVLRVPYSARVLHGALTFDADKLLFQAPIGPYGEKVPEGEHMVRRTFEITNTFSQDVILSSWRVPQSMDRAFPISGISDVRGSVIKAGGSIAVTLDFQPRYYGAAMSTTLRILHNNTRTGTRVPIVIYSGELTVQSNVDFGVMGVGLRRKVHVKFINHNPIPVEVHTMKITGTRSITGTTFSLRADSKSEVYAEDVFDIDSCIELSGNVCTQVVKGRLEPDGVLEIRLTAAPLAGENLGDGGAELSLATSLGVVTTTQLNLVATNGKVFSEDQDIQIELPITELYGKKGGTIRREVTVHSTHEVPVSVSGFLETESEILEFESALEISVPAEKSASIGEILFSTNRQANELASFANSDADELEASLSKFDVNRLEKLQRSMNRLAEDGALMALGRLVFSSEAQNGHQTVNIQAQLTYPRFLEIQSKKMDHVANSEHITVISKDTANTISVTNLSKMRTLCFRVLPLLAHSVRTTRWSEQKAVKRDETLLQTNIKAARAYASVDEENLRETPSHPGFVSKYLVDRKGACLRPEEKQDILTIVFDPRLRMRTYTASVCIKNTETFIECVELMGYSSTSVVETGTRTGTQIYVRVAVAIGCVAVVYLTASRRDSWLESPSASPHGFDHNTSFSNPITHASPSKKAQKSNVKVVSPPSSQDSSDSEMGAPPEVRMLSAESPARQSDDSALMEHRHVETVVKLDRTRKKVEQLGVNTDKREAVRRGGRPEQMSKHEKEVRLQKARQAKDEEREADTKPEHPPGPALDAGAVVLAPTEPSRVQVHPPRSVMRQHTLSTVSSEKPHEVNEDQYGTPEALFDMYNNMFAEVLPAHPPSRQTASMFRAQASAPEYVSPPNSVRSFATPPGSVADYDMFTAPAPAGTTGLHMGNLFSFRGGEAAPADTSLRSQQSTSPGMLSPADSMGRSGWRTMLSEWEERQDREVDQSRHNRSQNHSNDSFSQ</sequence>
<feature type="compositionally biased region" description="Basic and acidic residues" evidence="1">
    <location>
        <begin position="724"/>
        <end position="767"/>
    </location>
</feature>
<name>A0A1Y5IEK6_OSTTA</name>
<feature type="region of interest" description="Disordered" evidence="1">
    <location>
        <begin position="626"/>
        <end position="678"/>
    </location>
</feature>
<dbReference type="Proteomes" id="UP000195557">
    <property type="component" value="Unassembled WGS sequence"/>
</dbReference>
<dbReference type="Gene3D" id="2.60.40.10">
    <property type="entry name" value="Immunoglobulins"/>
    <property type="match status" value="1"/>
</dbReference>
<dbReference type="PANTHER" id="PTHR22050:SF0">
    <property type="entry name" value="TRANSMEMBRANE PROTEIN 131 HOMOLOG"/>
    <property type="match status" value="1"/>
</dbReference>
<feature type="compositionally biased region" description="Basic and acidic residues" evidence="1">
    <location>
        <begin position="941"/>
        <end position="953"/>
    </location>
</feature>
<gene>
    <name evidence="2" type="ORF">BE221DRAFT_70138</name>
</gene>
<dbReference type="AlphaFoldDB" id="A0A1Y5IEK6"/>
<feature type="compositionally biased region" description="Polar residues" evidence="1">
    <location>
        <begin position="637"/>
        <end position="649"/>
    </location>
</feature>
<organism evidence="2">
    <name type="scientific">Ostreococcus tauri</name>
    <name type="common">Marine green alga</name>
    <dbReference type="NCBI Taxonomy" id="70448"/>
    <lineage>
        <taxon>Eukaryota</taxon>
        <taxon>Viridiplantae</taxon>
        <taxon>Chlorophyta</taxon>
        <taxon>Mamiellophyceae</taxon>
        <taxon>Mamiellales</taxon>
        <taxon>Bathycoccaceae</taxon>
        <taxon>Ostreococcus</taxon>
    </lineage>
</organism>
<proteinExistence type="predicted"/>